<evidence type="ECO:0000256" key="5">
    <source>
        <dbReference type="ARBA" id="ARBA00022989"/>
    </source>
</evidence>
<comment type="similarity">
    <text evidence="2">Belongs to the EamA transporter family.</text>
</comment>
<dbReference type="InterPro" id="IPR050638">
    <property type="entry name" value="AA-Vitamin_Transporters"/>
</dbReference>
<feature type="transmembrane region" description="Helical" evidence="7">
    <location>
        <begin position="35"/>
        <end position="57"/>
    </location>
</feature>
<name>A0ABF7R2T7_LIMF3</name>
<feature type="transmembrane region" description="Helical" evidence="7">
    <location>
        <begin position="218"/>
        <end position="237"/>
    </location>
</feature>
<keyword evidence="5 7" id="KW-1133">Transmembrane helix</keyword>
<dbReference type="KEGG" id="lfe:LAF_0958"/>
<dbReference type="AlphaFoldDB" id="A0ABF7R2T7"/>
<dbReference type="EMBL" id="AP008937">
    <property type="protein sequence ID" value="BAG27294.1"/>
    <property type="molecule type" value="Genomic_DNA"/>
</dbReference>
<accession>A0ABF7R2T7</accession>
<evidence type="ECO:0000256" key="7">
    <source>
        <dbReference type="SAM" id="Phobius"/>
    </source>
</evidence>
<evidence type="ECO:0000256" key="2">
    <source>
        <dbReference type="ARBA" id="ARBA00007362"/>
    </source>
</evidence>
<evidence type="ECO:0000259" key="8">
    <source>
        <dbReference type="Pfam" id="PF00892"/>
    </source>
</evidence>
<feature type="transmembrane region" description="Helical" evidence="7">
    <location>
        <begin position="129"/>
        <end position="147"/>
    </location>
</feature>
<sequence>MTKKSKGLWMAIIGASFWGGSGAAAQYLFANTSMTAIWLVTVRLLFGGGIMLLIGLARHRDQIKAILSNKRDIAILVIFAFLGNFNSQLTYMLAVQASNASTATVIQYLSPVLIILWLAFRNREWPRRIDVISIIFALVGTFLLVTGGRLDALTITPNALMWGSSAALAASIYTLAPRSLLARYDTITVCGMAMFLGGLCISPNLFLTPVPHFTGLEWLDLIYIVVFGTMMAYTFFLGSVKYISPALTGMLSAFEPLVATFLTVTLLGTKLTSITLLGSFLIIFGILIESIPFKRIKIHH</sequence>
<evidence type="ECO:0000256" key="1">
    <source>
        <dbReference type="ARBA" id="ARBA00004651"/>
    </source>
</evidence>
<gene>
    <name evidence="9" type="ordered locus">LAF_0958</name>
</gene>
<feature type="transmembrane region" description="Helical" evidence="7">
    <location>
        <begin position="159"/>
        <end position="176"/>
    </location>
</feature>
<organism evidence="9 10">
    <name type="scientific">Limosilactobacillus fermentum (strain NBRC 3956 / LMG 18251)</name>
    <name type="common">Lactobacillus fermentum</name>
    <dbReference type="NCBI Taxonomy" id="334390"/>
    <lineage>
        <taxon>Bacteria</taxon>
        <taxon>Bacillati</taxon>
        <taxon>Bacillota</taxon>
        <taxon>Bacilli</taxon>
        <taxon>Lactobacillales</taxon>
        <taxon>Lactobacillaceae</taxon>
        <taxon>Limosilactobacillus</taxon>
    </lineage>
</organism>
<evidence type="ECO:0000256" key="4">
    <source>
        <dbReference type="ARBA" id="ARBA00022692"/>
    </source>
</evidence>
<feature type="transmembrane region" description="Helical" evidence="7">
    <location>
        <begin position="100"/>
        <end position="120"/>
    </location>
</feature>
<evidence type="ECO:0000256" key="6">
    <source>
        <dbReference type="ARBA" id="ARBA00023136"/>
    </source>
</evidence>
<feature type="transmembrane region" description="Helical" evidence="7">
    <location>
        <begin position="188"/>
        <end position="206"/>
    </location>
</feature>
<feature type="domain" description="EamA" evidence="8">
    <location>
        <begin position="159"/>
        <end position="288"/>
    </location>
</feature>
<feature type="transmembrane region" description="Helical" evidence="7">
    <location>
        <begin position="7"/>
        <end position="29"/>
    </location>
</feature>
<keyword evidence="4 7" id="KW-0812">Transmembrane</keyword>
<dbReference type="PANTHER" id="PTHR32322">
    <property type="entry name" value="INNER MEMBRANE TRANSPORTER"/>
    <property type="match status" value="1"/>
</dbReference>
<evidence type="ECO:0000313" key="9">
    <source>
        <dbReference type="EMBL" id="BAG27294.1"/>
    </source>
</evidence>
<comment type="subcellular location">
    <subcellularLocation>
        <location evidence="1">Cell membrane</location>
        <topology evidence="1">Multi-pass membrane protein</topology>
    </subcellularLocation>
</comment>
<dbReference type="GO" id="GO:0005886">
    <property type="term" value="C:plasma membrane"/>
    <property type="evidence" value="ECO:0007669"/>
    <property type="project" value="UniProtKB-SubCell"/>
</dbReference>
<feature type="transmembrane region" description="Helical" evidence="7">
    <location>
        <begin position="73"/>
        <end position="94"/>
    </location>
</feature>
<evidence type="ECO:0000256" key="3">
    <source>
        <dbReference type="ARBA" id="ARBA00022475"/>
    </source>
</evidence>
<dbReference type="RefSeq" id="WP_003684827.1">
    <property type="nucleotide sequence ID" value="NC_010610.1"/>
</dbReference>
<evidence type="ECO:0000313" key="10">
    <source>
        <dbReference type="Proteomes" id="UP000001697"/>
    </source>
</evidence>
<proteinExistence type="inferred from homology"/>
<reference evidence="9 10" key="1">
    <citation type="journal article" date="2008" name="DNA Res.">
        <title>Comparative genome analysis of Lactobacillus reuteri and Lactobacillus fermentum reveal a genomic island for reuterin and cobalamin production.</title>
        <authorList>
            <person name="Morita H."/>
            <person name="Toh H."/>
            <person name="Fukuda S."/>
            <person name="Horikawa H."/>
            <person name="Oshima K."/>
            <person name="Suzuki T."/>
            <person name="Murakami M."/>
            <person name="Hisamatsu S."/>
            <person name="Kato Y."/>
            <person name="Takizawa T."/>
            <person name="Fukuoka H."/>
            <person name="Yoshimura T."/>
            <person name="Itoh K."/>
            <person name="O'Sullivan D.J."/>
            <person name="McKay L.L."/>
            <person name="Ohno H."/>
            <person name="Kikuchi J."/>
            <person name="Masaoka T."/>
            <person name="Hattori M."/>
        </authorList>
    </citation>
    <scope>NUCLEOTIDE SEQUENCE [LARGE SCALE GENOMIC DNA]</scope>
    <source>
        <strain evidence="10">NBRC 3956 / LMG 18251</strain>
    </source>
</reference>
<keyword evidence="6 7" id="KW-0472">Membrane</keyword>
<dbReference type="InterPro" id="IPR037185">
    <property type="entry name" value="EmrE-like"/>
</dbReference>
<feature type="transmembrane region" description="Helical" evidence="7">
    <location>
        <begin position="274"/>
        <end position="293"/>
    </location>
</feature>
<dbReference type="Proteomes" id="UP000001697">
    <property type="component" value="Chromosome"/>
</dbReference>
<feature type="transmembrane region" description="Helical" evidence="7">
    <location>
        <begin position="249"/>
        <end position="268"/>
    </location>
</feature>
<protein>
    <submittedName>
        <fullName evidence="9">Transport protein</fullName>
    </submittedName>
</protein>
<dbReference type="PANTHER" id="PTHR32322:SF18">
    <property type="entry name" value="S-ADENOSYLMETHIONINE_S-ADENOSYLHOMOCYSTEINE TRANSPORTER"/>
    <property type="match status" value="1"/>
</dbReference>
<dbReference type="Pfam" id="PF00892">
    <property type="entry name" value="EamA"/>
    <property type="match status" value="2"/>
</dbReference>
<feature type="domain" description="EamA" evidence="8">
    <location>
        <begin position="6"/>
        <end position="145"/>
    </location>
</feature>
<dbReference type="InterPro" id="IPR000620">
    <property type="entry name" value="EamA_dom"/>
</dbReference>
<dbReference type="SUPFAM" id="SSF103481">
    <property type="entry name" value="Multidrug resistance efflux transporter EmrE"/>
    <property type="match status" value="2"/>
</dbReference>
<keyword evidence="10" id="KW-1185">Reference proteome</keyword>
<keyword evidence="3" id="KW-1003">Cell membrane</keyword>